<dbReference type="EMBL" id="JADKNH010000001">
    <property type="protein sequence ID" value="MBF4692051.1"/>
    <property type="molecule type" value="Genomic_DNA"/>
</dbReference>
<dbReference type="Proteomes" id="UP000614200">
    <property type="component" value="Unassembled WGS sequence"/>
</dbReference>
<proteinExistence type="predicted"/>
<evidence type="ECO:0000313" key="2">
    <source>
        <dbReference type="Proteomes" id="UP000614200"/>
    </source>
</evidence>
<reference evidence="1 2" key="1">
    <citation type="submission" date="2020-11" db="EMBL/GenBank/DDBJ databases">
        <title>Fusibacter basophilias sp. nov.</title>
        <authorList>
            <person name="Qiu D."/>
        </authorList>
    </citation>
    <scope>NUCLEOTIDE SEQUENCE [LARGE SCALE GENOMIC DNA]</scope>
    <source>
        <strain evidence="1 2">Q10-2</strain>
    </source>
</reference>
<sequence length="72" mass="8603">MSMVRVSEVYFEWMLYSMPSRSLYVNDIIPWQIDSKLAFDTLTIHSILNLLDDWYKFSISFIMISYAIQIVL</sequence>
<name>A0ABR9ZNN1_9FIRM</name>
<comment type="caution">
    <text evidence="1">The sequence shown here is derived from an EMBL/GenBank/DDBJ whole genome shotgun (WGS) entry which is preliminary data.</text>
</comment>
<accession>A0ABR9ZNN1</accession>
<evidence type="ECO:0000313" key="1">
    <source>
        <dbReference type="EMBL" id="MBF4692051.1"/>
    </source>
</evidence>
<keyword evidence="2" id="KW-1185">Reference proteome</keyword>
<protein>
    <submittedName>
        <fullName evidence="1">Uncharacterized protein</fullName>
    </submittedName>
</protein>
<organism evidence="1 2">
    <name type="scientific">Fusibacter ferrireducens</name>
    <dbReference type="NCBI Taxonomy" id="2785058"/>
    <lineage>
        <taxon>Bacteria</taxon>
        <taxon>Bacillati</taxon>
        <taxon>Bacillota</taxon>
        <taxon>Clostridia</taxon>
        <taxon>Eubacteriales</taxon>
        <taxon>Eubacteriales Family XII. Incertae Sedis</taxon>
        <taxon>Fusibacter</taxon>
    </lineage>
</organism>
<gene>
    <name evidence="1" type="ORF">ISU02_02925</name>
</gene>